<organism evidence="3 4">
    <name type="scientific">Paractinoplanes rhizophilus</name>
    <dbReference type="NCBI Taxonomy" id="1416877"/>
    <lineage>
        <taxon>Bacteria</taxon>
        <taxon>Bacillati</taxon>
        <taxon>Actinomycetota</taxon>
        <taxon>Actinomycetes</taxon>
        <taxon>Micromonosporales</taxon>
        <taxon>Micromonosporaceae</taxon>
        <taxon>Paractinoplanes</taxon>
    </lineage>
</organism>
<comment type="caution">
    <text evidence="3">The sequence shown here is derived from an EMBL/GenBank/DDBJ whole genome shotgun (WGS) entry which is preliminary data.</text>
</comment>
<dbReference type="Pfam" id="PF13581">
    <property type="entry name" value="HATPase_c_2"/>
    <property type="match status" value="1"/>
</dbReference>
<evidence type="ECO:0000313" key="3">
    <source>
        <dbReference type="EMBL" id="MFC7274189.1"/>
    </source>
</evidence>
<accession>A0ABW2HMW8</accession>
<dbReference type="InterPro" id="IPR050267">
    <property type="entry name" value="Anti-sigma-factor_SerPK"/>
</dbReference>
<dbReference type="SUPFAM" id="SSF55874">
    <property type="entry name" value="ATPase domain of HSP90 chaperone/DNA topoisomerase II/histidine kinase"/>
    <property type="match status" value="1"/>
</dbReference>
<dbReference type="InterPro" id="IPR036890">
    <property type="entry name" value="HATPase_C_sf"/>
</dbReference>
<evidence type="ECO:0000259" key="2">
    <source>
        <dbReference type="Pfam" id="PF13581"/>
    </source>
</evidence>
<feature type="domain" description="Histidine kinase/HSP90-like ATPase" evidence="2">
    <location>
        <begin position="22"/>
        <end position="133"/>
    </location>
</feature>
<keyword evidence="3" id="KW-0067">ATP-binding</keyword>
<proteinExistence type="predicted"/>
<keyword evidence="1" id="KW-0723">Serine/threonine-protein kinase</keyword>
<evidence type="ECO:0000256" key="1">
    <source>
        <dbReference type="ARBA" id="ARBA00022527"/>
    </source>
</evidence>
<dbReference type="GO" id="GO:0005524">
    <property type="term" value="F:ATP binding"/>
    <property type="evidence" value="ECO:0007669"/>
    <property type="project" value="UniProtKB-KW"/>
</dbReference>
<dbReference type="RefSeq" id="WP_378965853.1">
    <property type="nucleotide sequence ID" value="NZ_JBHTBJ010000005.1"/>
</dbReference>
<dbReference type="PANTHER" id="PTHR35526:SF3">
    <property type="entry name" value="ANTI-SIGMA-F FACTOR RSBW"/>
    <property type="match status" value="1"/>
</dbReference>
<gene>
    <name evidence="3" type="ORF">ACFQS1_09380</name>
</gene>
<dbReference type="Proteomes" id="UP001596548">
    <property type="component" value="Unassembled WGS sequence"/>
</dbReference>
<dbReference type="InterPro" id="IPR003594">
    <property type="entry name" value="HATPase_dom"/>
</dbReference>
<name>A0ABW2HMW8_9ACTN</name>
<keyword evidence="4" id="KW-1185">Reference proteome</keyword>
<dbReference type="EMBL" id="JBHTBJ010000005">
    <property type="protein sequence ID" value="MFC7274189.1"/>
    <property type="molecule type" value="Genomic_DNA"/>
</dbReference>
<dbReference type="Gene3D" id="3.30.565.10">
    <property type="entry name" value="Histidine kinase-like ATPase, C-terminal domain"/>
    <property type="match status" value="1"/>
</dbReference>
<keyword evidence="1" id="KW-0418">Kinase</keyword>
<keyword evidence="3" id="KW-0547">Nucleotide-binding</keyword>
<sequence length="136" mass="14640">MTSLPASVPYPLAAEICRWTLATYGELRGLRAELRDALAGSAETGDVTDRMTVVANELATNALRHGLPPTVVRLLRQGDRLIIDVADHDRDAEPRVAEDRPLGAGGLGLQLTRSFAADVGWYATDATKHVWASFAS</sequence>
<keyword evidence="1" id="KW-0808">Transferase</keyword>
<reference evidence="4" key="1">
    <citation type="journal article" date="2019" name="Int. J. Syst. Evol. Microbiol.">
        <title>The Global Catalogue of Microorganisms (GCM) 10K type strain sequencing project: providing services to taxonomists for standard genome sequencing and annotation.</title>
        <authorList>
            <consortium name="The Broad Institute Genomics Platform"/>
            <consortium name="The Broad Institute Genome Sequencing Center for Infectious Disease"/>
            <person name="Wu L."/>
            <person name="Ma J."/>
        </authorList>
    </citation>
    <scope>NUCLEOTIDE SEQUENCE [LARGE SCALE GENOMIC DNA]</scope>
    <source>
        <strain evidence="4">XZYJT-10</strain>
    </source>
</reference>
<dbReference type="PANTHER" id="PTHR35526">
    <property type="entry name" value="ANTI-SIGMA-F FACTOR RSBW-RELATED"/>
    <property type="match status" value="1"/>
</dbReference>
<protein>
    <submittedName>
        <fullName evidence="3">ATP-binding protein</fullName>
    </submittedName>
</protein>
<evidence type="ECO:0000313" key="4">
    <source>
        <dbReference type="Proteomes" id="UP001596548"/>
    </source>
</evidence>